<dbReference type="InterPro" id="IPR037069">
    <property type="entry name" value="AcylCoA_DH/ox_N_sf"/>
</dbReference>
<dbReference type="GO" id="GO:0016937">
    <property type="term" value="F:short-chain fatty acyl-CoA dehydrogenase activity"/>
    <property type="evidence" value="ECO:0007669"/>
    <property type="project" value="UniProtKB-EC"/>
</dbReference>
<dbReference type="Gene3D" id="1.10.540.10">
    <property type="entry name" value="Acyl-CoA dehydrogenase/oxidase, N-terminal domain"/>
    <property type="match status" value="1"/>
</dbReference>
<proteinExistence type="inferred from homology"/>
<protein>
    <submittedName>
        <fullName evidence="9">Putative Acyl-CoA dehydrogenase</fullName>
        <ecNumber evidence="9">1.3.8.1</ecNumber>
    </submittedName>
</protein>
<sequence>MDHFDEFSRPLEYLSPMDRHLRSVLRRFIEQEVMPVRRQYDEDWKEHALIEPAFDRLMGELGLQKALFPQEYGGWGIAGSDYIFRFAYLLCEELGRADTGMAVALAVTFWPLLVIHLEPYVNKRLIAEFAPLFCGTNKAMFAANAMTEPQGGSDIENMGLLKGRTIRTTARLEGDEWVINGHKLWPTNSGGVARLFGVPCTTRPGSSDIDDFAFIYVPADAKGVTQGGPYEKAGMAADKNGDIWFDDVRVPVWYRAHGPGRDAEAFYQLIPFGQVASIAFLTGAMMNMYERLYEFVSTRTYRNRPLKENPAVAGIIGRIAGDIDICRILGHEAAMMGDRRNTPYGLPLISEELVGKIRNIKDFVSDRAVENLGKVMDVLGCYGPDRDWDIEKHWRDIKIIQLWMGGKQLCQMESARYFFNCETL</sequence>
<dbReference type="EMBL" id="CAADRM010000018">
    <property type="protein sequence ID" value="VFU11758.1"/>
    <property type="molecule type" value="Genomic_DNA"/>
</dbReference>
<feature type="domain" description="Acyl-CoA dehydrogenase/oxidase N-terminal" evidence="8">
    <location>
        <begin position="18"/>
        <end position="108"/>
    </location>
</feature>
<feature type="domain" description="Acyl-CoA dehydrogenase/oxidase C-terminal" evidence="6">
    <location>
        <begin position="276"/>
        <end position="408"/>
    </location>
</feature>
<dbReference type="InterPro" id="IPR046373">
    <property type="entry name" value="Acyl-CoA_Oxase/DH_mid-dom_sf"/>
</dbReference>
<evidence type="ECO:0000256" key="2">
    <source>
        <dbReference type="ARBA" id="ARBA00009347"/>
    </source>
</evidence>
<dbReference type="CDD" id="cd00567">
    <property type="entry name" value="ACAD"/>
    <property type="match status" value="1"/>
</dbReference>
<comment type="similarity">
    <text evidence="2">Belongs to the acyl-CoA dehydrogenase family.</text>
</comment>
<dbReference type="SUPFAM" id="SSF47203">
    <property type="entry name" value="Acyl-CoA dehydrogenase C-terminal domain-like"/>
    <property type="match status" value="1"/>
</dbReference>
<dbReference type="GO" id="GO:0050660">
    <property type="term" value="F:flavin adenine dinucleotide binding"/>
    <property type="evidence" value="ECO:0007669"/>
    <property type="project" value="InterPro"/>
</dbReference>
<accession>A0A485LV07</accession>
<reference evidence="9" key="1">
    <citation type="submission" date="2019-03" db="EMBL/GenBank/DDBJ databases">
        <authorList>
            <person name="Hao L."/>
        </authorList>
    </citation>
    <scope>NUCLEOTIDE SEQUENCE</scope>
</reference>
<dbReference type="Gene3D" id="1.20.140.10">
    <property type="entry name" value="Butyryl-CoA Dehydrogenase, subunit A, domain 3"/>
    <property type="match status" value="1"/>
</dbReference>
<evidence type="ECO:0000256" key="5">
    <source>
        <dbReference type="ARBA" id="ARBA00023002"/>
    </source>
</evidence>
<gene>
    <name evidence="9" type="primary">acdH</name>
    <name evidence="9" type="ORF">SCFA_1140015</name>
</gene>
<dbReference type="InterPro" id="IPR009100">
    <property type="entry name" value="AcylCoA_DH/oxidase_NM_dom_sf"/>
</dbReference>
<evidence type="ECO:0000256" key="4">
    <source>
        <dbReference type="ARBA" id="ARBA00022827"/>
    </source>
</evidence>
<evidence type="ECO:0000259" key="8">
    <source>
        <dbReference type="Pfam" id="PF02771"/>
    </source>
</evidence>
<dbReference type="Pfam" id="PF00441">
    <property type="entry name" value="Acyl-CoA_dh_1"/>
    <property type="match status" value="1"/>
</dbReference>
<dbReference type="InterPro" id="IPR009075">
    <property type="entry name" value="AcylCo_DH/oxidase_C"/>
</dbReference>
<dbReference type="SUPFAM" id="SSF56645">
    <property type="entry name" value="Acyl-CoA dehydrogenase NM domain-like"/>
    <property type="match status" value="1"/>
</dbReference>
<dbReference type="GO" id="GO:0033539">
    <property type="term" value="P:fatty acid beta-oxidation using acyl-CoA dehydrogenase"/>
    <property type="evidence" value="ECO:0007669"/>
    <property type="project" value="TreeGrafter"/>
</dbReference>
<dbReference type="Pfam" id="PF02771">
    <property type="entry name" value="Acyl-CoA_dh_N"/>
    <property type="match status" value="1"/>
</dbReference>
<organism evidence="9">
    <name type="scientific">anaerobic digester metagenome</name>
    <dbReference type="NCBI Taxonomy" id="1263854"/>
    <lineage>
        <taxon>unclassified sequences</taxon>
        <taxon>metagenomes</taxon>
        <taxon>ecological metagenomes</taxon>
    </lineage>
</organism>
<dbReference type="AlphaFoldDB" id="A0A485LV07"/>
<evidence type="ECO:0000259" key="7">
    <source>
        <dbReference type="Pfam" id="PF02770"/>
    </source>
</evidence>
<dbReference type="InterPro" id="IPR013786">
    <property type="entry name" value="AcylCoA_DH/ox_N"/>
</dbReference>
<dbReference type="GO" id="GO:0005737">
    <property type="term" value="C:cytoplasm"/>
    <property type="evidence" value="ECO:0007669"/>
    <property type="project" value="TreeGrafter"/>
</dbReference>
<evidence type="ECO:0000256" key="1">
    <source>
        <dbReference type="ARBA" id="ARBA00001974"/>
    </source>
</evidence>
<dbReference type="InterPro" id="IPR050741">
    <property type="entry name" value="Acyl-CoA_dehydrogenase"/>
</dbReference>
<evidence type="ECO:0000313" key="9">
    <source>
        <dbReference type="EMBL" id="VFU11758.1"/>
    </source>
</evidence>
<dbReference type="EC" id="1.3.8.1" evidence="9"/>
<keyword evidence="3" id="KW-0285">Flavoprotein</keyword>
<dbReference type="InterPro" id="IPR036250">
    <property type="entry name" value="AcylCo_DH-like_C"/>
</dbReference>
<dbReference type="PANTHER" id="PTHR48083">
    <property type="entry name" value="MEDIUM-CHAIN SPECIFIC ACYL-COA DEHYDROGENASE, MITOCHONDRIAL-RELATED"/>
    <property type="match status" value="1"/>
</dbReference>
<comment type="cofactor">
    <cofactor evidence="1">
        <name>FAD</name>
        <dbReference type="ChEBI" id="CHEBI:57692"/>
    </cofactor>
</comment>
<keyword evidence="5 9" id="KW-0560">Oxidoreductase</keyword>
<name>A0A485LV07_9ZZZZ</name>
<evidence type="ECO:0000256" key="3">
    <source>
        <dbReference type="ARBA" id="ARBA00022630"/>
    </source>
</evidence>
<keyword evidence="4" id="KW-0274">FAD</keyword>
<evidence type="ECO:0000259" key="6">
    <source>
        <dbReference type="Pfam" id="PF00441"/>
    </source>
</evidence>
<dbReference type="InterPro" id="IPR006091">
    <property type="entry name" value="Acyl-CoA_Oxase/DH_mid-dom"/>
</dbReference>
<dbReference type="PANTHER" id="PTHR48083:SF2">
    <property type="entry name" value="MEDIUM-CHAIN SPECIFIC ACYL-COA DEHYDROGENASE, MITOCHONDRIAL"/>
    <property type="match status" value="1"/>
</dbReference>
<dbReference type="Gene3D" id="2.40.110.10">
    <property type="entry name" value="Butyryl-CoA Dehydrogenase, subunit A, domain 2"/>
    <property type="match status" value="1"/>
</dbReference>
<feature type="domain" description="Acyl-CoA oxidase/dehydrogenase middle" evidence="7">
    <location>
        <begin position="144"/>
        <end position="248"/>
    </location>
</feature>
<dbReference type="Pfam" id="PF02770">
    <property type="entry name" value="Acyl-CoA_dh_M"/>
    <property type="match status" value="1"/>
</dbReference>